<dbReference type="PANTHER" id="PTHR43798:SF31">
    <property type="entry name" value="AB HYDROLASE SUPERFAMILY PROTEIN YCLE"/>
    <property type="match status" value="1"/>
</dbReference>
<dbReference type="Pfam" id="PF00561">
    <property type="entry name" value="Abhydrolase_1"/>
    <property type="match status" value="1"/>
</dbReference>
<dbReference type="PRINTS" id="PR00111">
    <property type="entry name" value="ABHYDROLASE"/>
</dbReference>
<organism evidence="3 4">
    <name type="scientific">Cohnella herbarum</name>
    <dbReference type="NCBI Taxonomy" id="2728023"/>
    <lineage>
        <taxon>Bacteria</taxon>
        <taxon>Bacillati</taxon>
        <taxon>Bacillota</taxon>
        <taxon>Bacilli</taxon>
        <taxon>Bacillales</taxon>
        <taxon>Paenibacillaceae</taxon>
        <taxon>Cohnella</taxon>
    </lineage>
</organism>
<dbReference type="EMBL" id="CP051680">
    <property type="protein sequence ID" value="QJD84339.1"/>
    <property type="molecule type" value="Genomic_DNA"/>
</dbReference>
<keyword evidence="4" id="KW-1185">Reference proteome</keyword>
<name>A0A7Z2VJR9_9BACL</name>
<dbReference type="SUPFAM" id="SSF53474">
    <property type="entry name" value="alpha/beta-Hydrolases"/>
    <property type="match status" value="1"/>
</dbReference>
<dbReference type="Proteomes" id="UP000502248">
    <property type="component" value="Chromosome"/>
</dbReference>
<gene>
    <name evidence="3" type="ORF">HH215_14930</name>
</gene>
<dbReference type="GO" id="GO:0016787">
    <property type="term" value="F:hydrolase activity"/>
    <property type="evidence" value="ECO:0007669"/>
    <property type="project" value="UniProtKB-KW"/>
</dbReference>
<dbReference type="KEGG" id="cheb:HH215_14930"/>
<dbReference type="InterPro" id="IPR029058">
    <property type="entry name" value="AB_hydrolase_fold"/>
</dbReference>
<dbReference type="GO" id="GO:0016020">
    <property type="term" value="C:membrane"/>
    <property type="evidence" value="ECO:0007669"/>
    <property type="project" value="TreeGrafter"/>
</dbReference>
<reference evidence="3 4" key="1">
    <citation type="submission" date="2020-04" db="EMBL/GenBank/DDBJ databases">
        <title>Genome sequencing of novel species.</title>
        <authorList>
            <person name="Heo J."/>
            <person name="Kim S.-J."/>
            <person name="Kim J.-S."/>
            <person name="Hong S.-B."/>
            <person name="Kwon S.-W."/>
        </authorList>
    </citation>
    <scope>NUCLEOTIDE SEQUENCE [LARGE SCALE GENOMIC DNA]</scope>
    <source>
        <strain evidence="3 4">MFER-1</strain>
    </source>
</reference>
<sequence>MNKIKLSTGTTLAYVEAGNGRPIVVLHGFCGSHSYWDEVLPLLAVHGRVIAPDLRGHGESTAGEGVYAMEKLAEDLAALMDELELPQIDLIGHSLGGYIALAFAEKYPERLRTIGLAHSTAYPDTEQAKENRLKAASAIRQDGIVPFVDGLVPKLFTAEHRSNLSEQLGKAKAIGYGTSVDGAAGCALGMRDRRDRVDVLERLEVPILLLAGELDEVIPPDKRFPVSKDNVTKITLEGVAHMGMMENPQAFAANVGEFLERNRGI</sequence>
<evidence type="ECO:0000313" key="4">
    <source>
        <dbReference type="Proteomes" id="UP000502248"/>
    </source>
</evidence>
<proteinExistence type="predicted"/>
<accession>A0A7Z2VJR9</accession>
<dbReference type="AlphaFoldDB" id="A0A7Z2VJR9"/>
<evidence type="ECO:0000259" key="2">
    <source>
        <dbReference type="Pfam" id="PF00561"/>
    </source>
</evidence>
<keyword evidence="1 3" id="KW-0378">Hydrolase</keyword>
<protein>
    <submittedName>
        <fullName evidence="3">Alpha/beta hydrolase</fullName>
    </submittedName>
</protein>
<dbReference type="RefSeq" id="WP_169280623.1">
    <property type="nucleotide sequence ID" value="NZ_CP051680.1"/>
</dbReference>
<dbReference type="InterPro" id="IPR000073">
    <property type="entry name" value="AB_hydrolase_1"/>
</dbReference>
<dbReference type="InterPro" id="IPR050266">
    <property type="entry name" value="AB_hydrolase_sf"/>
</dbReference>
<evidence type="ECO:0000256" key="1">
    <source>
        <dbReference type="ARBA" id="ARBA00022801"/>
    </source>
</evidence>
<dbReference type="InterPro" id="IPR000639">
    <property type="entry name" value="Epox_hydrolase-like"/>
</dbReference>
<evidence type="ECO:0000313" key="3">
    <source>
        <dbReference type="EMBL" id="QJD84339.1"/>
    </source>
</evidence>
<dbReference type="PANTHER" id="PTHR43798">
    <property type="entry name" value="MONOACYLGLYCEROL LIPASE"/>
    <property type="match status" value="1"/>
</dbReference>
<dbReference type="Gene3D" id="3.40.50.1820">
    <property type="entry name" value="alpha/beta hydrolase"/>
    <property type="match status" value="1"/>
</dbReference>
<dbReference type="PRINTS" id="PR00412">
    <property type="entry name" value="EPOXHYDRLASE"/>
</dbReference>
<feature type="domain" description="AB hydrolase-1" evidence="2">
    <location>
        <begin position="22"/>
        <end position="248"/>
    </location>
</feature>